<evidence type="ECO:0000313" key="1">
    <source>
        <dbReference type="EMBL" id="AEF39293.1"/>
    </source>
</evidence>
<dbReference type="KEGG" id="asd:AS9A_0841"/>
<reference evidence="1 2" key="1">
    <citation type="journal article" date="2011" name="J. Bacteriol.">
        <title>Complete genome sequence of Amycolicicoccus subflavus DQS3-9A1T, an actinomycete isolated from crude oil-polluted soil.</title>
        <authorList>
            <person name="Cai M."/>
            <person name="Chen W.M."/>
            <person name="Nie Y."/>
            <person name="Chi C.Q."/>
            <person name="Wang Y.N."/>
            <person name="Tang Y.Q."/>
            <person name="Li G.Y."/>
            <person name="Wu X.L."/>
        </authorList>
    </citation>
    <scope>NUCLEOTIDE SEQUENCE [LARGE SCALE GENOMIC DNA]</scope>
    <source>
        <strain evidence="2">DSM 45089 / DQS3-9A1</strain>
    </source>
</reference>
<dbReference type="AlphaFoldDB" id="F6EM88"/>
<accession>F6EM88</accession>
<dbReference type="EMBL" id="CP002786">
    <property type="protein sequence ID" value="AEF39293.1"/>
    <property type="molecule type" value="Genomic_DNA"/>
</dbReference>
<dbReference type="HOGENOM" id="CLU_3246292_0_0_11"/>
<evidence type="ECO:0000313" key="2">
    <source>
        <dbReference type="Proteomes" id="UP000009235"/>
    </source>
</evidence>
<sequence length="42" mass="4688">MDFHDLGLKEFHVILAARGDDVVVARGDQSGARQQRPDQPEL</sequence>
<organism evidence="1 2">
    <name type="scientific">Hoyosella subflava (strain DSM 45089 / JCM 17490 / NBRC 109087 / DQS3-9A1)</name>
    <name type="common">Amycolicicoccus subflavus</name>
    <dbReference type="NCBI Taxonomy" id="443218"/>
    <lineage>
        <taxon>Bacteria</taxon>
        <taxon>Bacillati</taxon>
        <taxon>Actinomycetota</taxon>
        <taxon>Actinomycetes</taxon>
        <taxon>Mycobacteriales</taxon>
        <taxon>Hoyosellaceae</taxon>
        <taxon>Hoyosella</taxon>
    </lineage>
</organism>
<keyword evidence="2" id="KW-1185">Reference proteome</keyword>
<dbReference type="STRING" id="443218.AS9A_0841"/>
<dbReference type="Proteomes" id="UP000009235">
    <property type="component" value="Chromosome"/>
</dbReference>
<name>F6EM88_HOYSD</name>
<gene>
    <name evidence="1" type="ordered locus">AS9A_0841</name>
</gene>
<protein>
    <submittedName>
        <fullName evidence="1">Uncharacterized protein</fullName>
    </submittedName>
</protein>
<proteinExistence type="predicted"/>